<accession>A0A0C3B0P0</accession>
<dbReference type="CDD" id="cd02440">
    <property type="entry name" value="AdoMet_MTases"/>
    <property type="match status" value="1"/>
</dbReference>
<proteinExistence type="predicted"/>
<evidence type="ECO:0008006" key="4">
    <source>
        <dbReference type="Google" id="ProtNLM"/>
    </source>
</evidence>
<evidence type="ECO:0000313" key="3">
    <source>
        <dbReference type="Proteomes" id="UP000054097"/>
    </source>
</evidence>
<feature type="region of interest" description="Disordered" evidence="1">
    <location>
        <begin position="1"/>
        <end position="60"/>
    </location>
</feature>
<feature type="compositionally biased region" description="Basic and acidic residues" evidence="1">
    <location>
        <begin position="1"/>
        <end position="25"/>
    </location>
</feature>
<dbReference type="OrthoDB" id="2013972at2759"/>
<dbReference type="Proteomes" id="UP000054097">
    <property type="component" value="Unassembled WGS sequence"/>
</dbReference>
<reference evidence="3" key="2">
    <citation type="submission" date="2015-01" db="EMBL/GenBank/DDBJ databases">
        <title>Evolutionary Origins and Diversification of the Mycorrhizal Mutualists.</title>
        <authorList>
            <consortium name="DOE Joint Genome Institute"/>
            <consortium name="Mycorrhizal Genomics Consortium"/>
            <person name="Kohler A."/>
            <person name="Kuo A."/>
            <person name="Nagy L.G."/>
            <person name="Floudas D."/>
            <person name="Copeland A."/>
            <person name="Barry K.W."/>
            <person name="Cichocki N."/>
            <person name="Veneault-Fourrey C."/>
            <person name="LaButti K."/>
            <person name="Lindquist E.A."/>
            <person name="Lipzen A."/>
            <person name="Lundell T."/>
            <person name="Morin E."/>
            <person name="Murat C."/>
            <person name="Riley R."/>
            <person name="Ohm R."/>
            <person name="Sun H."/>
            <person name="Tunlid A."/>
            <person name="Henrissat B."/>
            <person name="Grigoriev I.V."/>
            <person name="Hibbett D.S."/>
            <person name="Martin F."/>
        </authorList>
    </citation>
    <scope>NUCLEOTIDE SEQUENCE [LARGE SCALE GENOMIC DNA]</scope>
    <source>
        <strain evidence="3">MAFF 305830</strain>
    </source>
</reference>
<name>A0A0C3B0P0_SERVB</name>
<reference evidence="2 3" key="1">
    <citation type="submission" date="2014-04" db="EMBL/GenBank/DDBJ databases">
        <authorList>
            <consortium name="DOE Joint Genome Institute"/>
            <person name="Kuo A."/>
            <person name="Zuccaro A."/>
            <person name="Kohler A."/>
            <person name="Nagy L.G."/>
            <person name="Floudas D."/>
            <person name="Copeland A."/>
            <person name="Barry K.W."/>
            <person name="Cichocki N."/>
            <person name="Veneault-Fourrey C."/>
            <person name="LaButti K."/>
            <person name="Lindquist E.A."/>
            <person name="Lipzen A."/>
            <person name="Lundell T."/>
            <person name="Morin E."/>
            <person name="Murat C."/>
            <person name="Sun H."/>
            <person name="Tunlid A."/>
            <person name="Henrissat B."/>
            <person name="Grigoriev I.V."/>
            <person name="Hibbett D.S."/>
            <person name="Martin F."/>
            <person name="Nordberg H.P."/>
            <person name="Cantor M.N."/>
            <person name="Hua S.X."/>
        </authorList>
    </citation>
    <scope>NUCLEOTIDE SEQUENCE [LARGE SCALE GENOMIC DNA]</scope>
    <source>
        <strain evidence="2 3">MAFF 305830</strain>
    </source>
</reference>
<dbReference type="GO" id="GO:0008168">
    <property type="term" value="F:methyltransferase activity"/>
    <property type="evidence" value="ECO:0007669"/>
    <property type="project" value="TreeGrafter"/>
</dbReference>
<dbReference type="AlphaFoldDB" id="A0A0C3B0P0"/>
<gene>
    <name evidence="2" type="ORF">M408DRAFT_73878</name>
</gene>
<dbReference type="STRING" id="933852.A0A0C3B0P0"/>
<evidence type="ECO:0000256" key="1">
    <source>
        <dbReference type="SAM" id="MobiDB-lite"/>
    </source>
</evidence>
<dbReference type="Gene3D" id="3.40.50.150">
    <property type="entry name" value="Vaccinia Virus protein VP39"/>
    <property type="match status" value="1"/>
</dbReference>
<dbReference type="Pfam" id="PF13489">
    <property type="entry name" value="Methyltransf_23"/>
    <property type="match status" value="1"/>
</dbReference>
<evidence type="ECO:0000313" key="2">
    <source>
        <dbReference type="EMBL" id="KIM25779.1"/>
    </source>
</evidence>
<protein>
    <recommendedName>
        <fullName evidence="4">Methyltransferase domain-containing protein</fullName>
    </recommendedName>
</protein>
<sequence>MSLEDRSHTFEDTRAPAKPRYDQSHPAKSHQGGHADPASSQSPGKQGPIDRTHASSSVGSMSTISYDSARDLAEYFREVDGRRFLNQESTYMLPTDETEFWRLDKQHAAFLVGLGELYPCPDLVERVLSPKEGENIKIADLGCGTGTWAISMARRYTHAEVIGIDIAPIPINPSELPPNVRFELDDINSGISHHIGQFNLVQMRCVGGGLPDYAQAITYAAQCLKPGGLLLVVEVDMQLLAEDKLSSQKMATPNQPNASWLQRYLYEFRWAYALNGTDIFQAEEMLDRGLWDHPLLDGCGAGSLFMPVGPWAKSTDPEENQRLRFNGILIRQNFKNVFLGVQTGMKKNGIPQSVLDEWLQKCEQGEDQMDSLKHMSCLFFFFY</sequence>
<keyword evidence="3" id="KW-1185">Reference proteome</keyword>
<dbReference type="PANTHER" id="PTHR43591:SF24">
    <property type="entry name" value="2-METHOXY-6-POLYPRENYL-1,4-BENZOQUINOL METHYLASE, MITOCHONDRIAL"/>
    <property type="match status" value="1"/>
</dbReference>
<organism evidence="2 3">
    <name type="scientific">Serendipita vermifera MAFF 305830</name>
    <dbReference type="NCBI Taxonomy" id="933852"/>
    <lineage>
        <taxon>Eukaryota</taxon>
        <taxon>Fungi</taxon>
        <taxon>Dikarya</taxon>
        <taxon>Basidiomycota</taxon>
        <taxon>Agaricomycotina</taxon>
        <taxon>Agaricomycetes</taxon>
        <taxon>Sebacinales</taxon>
        <taxon>Serendipitaceae</taxon>
        <taxon>Serendipita</taxon>
    </lineage>
</organism>
<dbReference type="SUPFAM" id="SSF53335">
    <property type="entry name" value="S-adenosyl-L-methionine-dependent methyltransferases"/>
    <property type="match status" value="1"/>
</dbReference>
<dbReference type="EMBL" id="KN824311">
    <property type="protein sequence ID" value="KIM25779.1"/>
    <property type="molecule type" value="Genomic_DNA"/>
</dbReference>
<dbReference type="HOGENOM" id="CLU_010595_5_0_1"/>
<dbReference type="InterPro" id="IPR029063">
    <property type="entry name" value="SAM-dependent_MTases_sf"/>
</dbReference>
<dbReference type="PANTHER" id="PTHR43591">
    <property type="entry name" value="METHYLTRANSFERASE"/>
    <property type="match status" value="1"/>
</dbReference>